<keyword evidence="2" id="KW-1133">Transmembrane helix</keyword>
<proteinExistence type="predicted"/>
<evidence type="ECO:0000313" key="5">
    <source>
        <dbReference type="Proteomes" id="UP001341281"/>
    </source>
</evidence>
<evidence type="ECO:0000256" key="2">
    <source>
        <dbReference type="SAM" id="Phobius"/>
    </source>
</evidence>
<evidence type="ECO:0000259" key="3">
    <source>
        <dbReference type="Pfam" id="PF13968"/>
    </source>
</evidence>
<feature type="region of interest" description="Disordered" evidence="1">
    <location>
        <begin position="180"/>
        <end position="199"/>
    </location>
</feature>
<gene>
    <name evidence="4" type="ORF">U9M48_009216</name>
</gene>
<name>A0AAQ3WEV2_PASNO</name>
<feature type="region of interest" description="Disordered" evidence="1">
    <location>
        <begin position="690"/>
        <end position="716"/>
    </location>
</feature>
<dbReference type="Pfam" id="PF13968">
    <property type="entry name" value="DUF4220"/>
    <property type="match status" value="1"/>
</dbReference>
<evidence type="ECO:0000313" key="4">
    <source>
        <dbReference type="EMBL" id="WVZ59006.1"/>
    </source>
</evidence>
<feature type="transmembrane region" description="Helical" evidence="2">
    <location>
        <begin position="20"/>
        <end position="42"/>
    </location>
</feature>
<keyword evidence="5" id="KW-1185">Reference proteome</keyword>
<dbReference type="Pfam" id="PF04578">
    <property type="entry name" value="DUF594"/>
    <property type="match status" value="1"/>
</dbReference>
<protein>
    <recommendedName>
        <fullName evidence="3">DUF4220 domain-containing protein</fullName>
    </recommendedName>
</protein>
<dbReference type="InterPro" id="IPR007658">
    <property type="entry name" value="DUF594"/>
</dbReference>
<feature type="transmembrane region" description="Helical" evidence="2">
    <location>
        <begin position="54"/>
        <end position="74"/>
    </location>
</feature>
<dbReference type="EMBL" id="CP144746">
    <property type="protein sequence ID" value="WVZ59006.1"/>
    <property type="molecule type" value="Genomic_DNA"/>
</dbReference>
<dbReference type="PANTHER" id="PTHR31325">
    <property type="entry name" value="OS01G0798800 PROTEIN-RELATED"/>
    <property type="match status" value="1"/>
</dbReference>
<accession>A0AAQ3WEV2</accession>
<evidence type="ECO:0000256" key="1">
    <source>
        <dbReference type="SAM" id="MobiDB-lite"/>
    </source>
</evidence>
<feature type="region of interest" description="Disordered" evidence="1">
    <location>
        <begin position="801"/>
        <end position="828"/>
    </location>
</feature>
<keyword evidence="2" id="KW-0812">Transmembrane</keyword>
<keyword evidence="2" id="KW-0472">Membrane</keyword>
<dbReference type="AlphaFoldDB" id="A0AAQ3WEV2"/>
<organism evidence="4 5">
    <name type="scientific">Paspalum notatum var. saurae</name>
    <dbReference type="NCBI Taxonomy" id="547442"/>
    <lineage>
        <taxon>Eukaryota</taxon>
        <taxon>Viridiplantae</taxon>
        <taxon>Streptophyta</taxon>
        <taxon>Embryophyta</taxon>
        <taxon>Tracheophyta</taxon>
        <taxon>Spermatophyta</taxon>
        <taxon>Magnoliopsida</taxon>
        <taxon>Liliopsida</taxon>
        <taxon>Poales</taxon>
        <taxon>Poaceae</taxon>
        <taxon>PACMAD clade</taxon>
        <taxon>Panicoideae</taxon>
        <taxon>Andropogonodae</taxon>
        <taxon>Paspaleae</taxon>
        <taxon>Paspalinae</taxon>
        <taxon>Paspalum</taxon>
    </lineage>
</organism>
<feature type="transmembrane region" description="Helical" evidence="2">
    <location>
        <begin position="86"/>
        <end position="108"/>
    </location>
</feature>
<feature type="domain" description="DUF4220" evidence="3">
    <location>
        <begin position="62"/>
        <end position="456"/>
    </location>
</feature>
<dbReference type="Proteomes" id="UP001341281">
    <property type="component" value="Chromosome 02"/>
</dbReference>
<reference evidence="4 5" key="1">
    <citation type="submission" date="2024-02" db="EMBL/GenBank/DDBJ databases">
        <title>High-quality chromosome-scale genome assembly of Pensacola bahiagrass (Paspalum notatum Flugge var. saurae).</title>
        <authorList>
            <person name="Vega J.M."/>
            <person name="Podio M."/>
            <person name="Orjuela J."/>
            <person name="Siena L.A."/>
            <person name="Pessino S.C."/>
            <person name="Combes M.C."/>
            <person name="Mariac C."/>
            <person name="Albertini E."/>
            <person name="Pupilli F."/>
            <person name="Ortiz J.P.A."/>
            <person name="Leblanc O."/>
        </authorList>
    </citation>
    <scope>NUCLEOTIDE SEQUENCE [LARGE SCALE GENOMIC DNA]</scope>
    <source>
        <strain evidence="4">R1</strain>
        <tissue evidence="4">Leaf</tissue>
    </source>
</reference>
<sequence length="859" mass="97417">MEKPSELAKWFFLFLQTERAMLMRIEFLVVVIALLYLLLFILDFRRRRSRSSTIKYILLILDAIADSTFLYTMGLMQSVPFTKDLFPVWAVVLVNLRFGGCFISAYGIPDQENRRMNELSNVMALSSVAVINGTRHSKFKHPIWTMWALQVIRSGYLIVAYRLAIRSSLHGRSSAYVTVGTRSSSNHGDHLPTEPEVDSTTMAGYDHPVCGDQKHKFEVEPPMYNFDHNTDQSMLITLETIWKPRGTLDNLRGHGDNDIKLIKDMCLSFSLYRLLRCRFDNLSLPSDRVDKIRKLMSVIMENGDGWKRTFRVIESELAFLNDYLYTTYPVLFFRGFPILGALHPVATIAVTCWLGQDIHRIYKANAGETAHIIHGVNVDLIITWVFMGVIVLKELWKMVTYALSDWTKVTVLCLGIAKSSVWLRKCLGKYLVWICTPRFKIVHRWHRKIDQYEFLKSYVYDPWKWNLLYYFSLGMVPKADDGVKLGKAIPLPEEVKAAIVKSISSLDLEEDRLKEDDIPSLMPDAIGSPFYWAFKLPTCAHTILVWHIATSMCEIELAQHYNTSLTDSEVLRALKSATSCFSSHQPFIIKVQRLERALRTNYSVANSISRYCAYLIASVPGLLPDSSFVPELVLKSTIAEASRILDGCDTLQSIYRRLMREGERKGDTADDQPTGKSVVHCFCSGNDAAQGENGEGGNRSADHQNQSGGNGDDMDAEQYDRITTMGAWLGRSLIETIGNDDARWKFLANVWADLLVHMAPSWNIDGHRKCLATGGEFITHVWAILSHCGVQGTKLWQQQEVAEDGHAANQHPEATGGNDQDPVQRASLNDTSSLRNRCSIKSKTSMDRINTVHDVFVEF</sequence>
<dbReference type="InterPro" id="IPR025315">
    <property type="entry name" value="DUF4220"/>
</dbReference>